<dbReference type="Gene3D" id="3.30.750.24">
    <property type="entry name" value="STAS domain"/>
    <property type="match status" value="1"/>
</dbReference>
<dbReference type="Proteomes" id="UP000192775">
    <property type="component" value="Chromosome"/>
</dbReference>
<dbReference type="PROSITE" id="PS50801">
    <property type="entry name" value="STAS"/>
    <property type="match status" value="1"/>
</dbReference>
<name>A0A1X9LG05_9MICO</name>
<comment type="similarity">
    <text evidence="1 2">Belongs to the anti-sigma-factor antagonist family.</text>
</comment>
<dbReference type="PANTHER" id="PTHR33495:SF2">
    <property type="entry name" value="ANTI-SIGMA FACTOR ANTAGONIST TM_1081-RELATED"/>
    <property type="match status" value="1"/>
</dbReference>
<organism evidence="3 4">
    <name type="scientific">Cnuibacter physcomitrellae</name>
    <dbReference type="NCBI Taxonomy" id="1619308"/>
    <lineage>
        <taxon>Bacteria</taxon>
        <taxon>Bacillati</taxon>
        <taxon>Actinomycetota</taxon>
        <taxon>Actinomycetes</taxon>
        <taxon>Micrococcales</taxon>
        <taxon>Microbacteriaceae</taxon>
        <taxon>Cnuibacter</taxon>
    </lineage>
</organism>
<dbReference type="GO" id="GO:0043856">
    <property type="term" value="F:anti-sigma factor antagonist activity"/>
    <property type="evidence" value="ECO:0007669"/>
    <property type="project" value="InterPro"/>
</dbReference>
<evidence type="ECO:0000256" key="2">
    <source>
        <dbReference type="RuleBase" id="RU003749"/>
    </source>
</evidence>
<dbReference type="CDD" id="cd07043">
    <property type="entry name" value="STAS_anti-anti-sigma_factors"/>
    <property type="match status" value="1"/>
</dbReference>
<dbReference type="EMBL" id="CP020715">
    <property type="protein sequence ID" value="ARJ04135.1"/>
    <property type="molecule type" value="Genomic_DNA"/>
</dbReference>
<gene>
    <name evidence="3" type="ORF">B5808_02020</name>
</gene>
<dbReference type="RefSeq" id="WP_085017981.1">
    <property type="nucleotide sequence ID" value="NZ_BMHD01000001.1"/>
</dbReference>
<dbReference type="SUPFAM" id="SSF52091">
    <property type="entry name" value="SpoIIaa-like"/>
    <property type="match status" value="1"/>
</dbReference>
<dbReference type="InterPro" id="IPR002645">
    <property type="entry name" value="STAS_dom"/>
</dbReference>
<dbReference type="PANTHER" id="PTHR33495">
    <property type="entry name" value="ANTI-SIGMA FACTOR ANTAGONIST TM_1081-RELATED-RELATED"/>
    <property type="match status" value="1"/>
</dbReference>
<accession>A0A1X9LG05</accession>
<protein>
    <recommendedName>
        <fullName evidence="2">Anti-sigma factor antagonist</fullName>
    </recommendedName>
</protein>
<dbReference type="AlphaFoldDB" id="A0A1X9LG05"/>
<sequence>MSQFTIEPRGEGRAVLGGTGRLNAVAAPAFRALVGEATASGLTRIAVDLSGISFIDSTGLGALVGALKTARQAGGDLRIAAPTAQVTMVLELSNMDRVFRTYDSAEDALVFGAATGDGD</sequence>
<keyword evidence="4" id="KW-1185">Reference proteome</keyword>
<reference evidence="3 4" key="1">
    <citation type="submission" date="2017-04" db="EMBL/GenBank/DDBJ databases">
        <authorList>
            <person name="Afonso C.L."/>
            <person name="Miller P.J."/>
            <person name="Scott M.A."/>
            <person name="Spackman E."/>
            <person name="Goraichik I."/>
            <person name="Dimitrov K.M."/>
            <person name="Suarez D.L."/>
            <person name="Swayne D.E."/>
        </authorList>
    </citation>
    <scope>NUCLEOTIDE SEQUENCE [LARGE SCALE GENOMIC DNA]</scope>
    <source>
        <strain evidence="4">XA(T)</strain>
    </source>
</reference>
<dbReference type="KEGG" id="cphy:B5808_02020"/>
<dbReference type="Pfam" id="PF01740">
    <property type="entry name" value="STAS"/>
    <property type="match status" value="1"/>
</dbReference>
<dbReference type="NCBIfam" id="TIGR00377">
    <property type="entry name" value="ant_ant_sig"/>
    <property type="match status" value="1"/>
</dbReference>
<dbReference type="InterPro" id="IPR003658">
    <property type="entry name" value="Anti-sigma_ant"/>
</dbReference>
<dbReference type="InterPro" id="IPR036513">
    <property type="entry name" value="STAS_dom_sf"/>
</dbReference>
<dbReference type="STRING" id="1619308.B5808_02020"/>
<evidence type="ECO:0000313" key="3">
    <source>
        <dbReference type="EMBL" id="ARJ04135.1"/>
    </source>
</evidence>
<evidence type="ECO:0000256" key="1">
    <source>
        <dbReference type="ARBA" id="ARBA00009013"/>
    </source>
</evidence>
<proteinExistence type="inferred from homology"/>
<evidence type="ECO:0000313" key="4">
    <source>
        <dbReference type="Proteomes" id="UP000192775"/>
    </source>
</evidence>